<accession>A0A0F3NL37</accession>
<dbReference type="AlphaFoldDB" id="A0A0F3NL37"/>
<gene>
    <name evidence="1" type="ORF">NLO413_0108</name>
</gene>
<proteinExistence type="predicted"/>
<comment type="caution">
    <text evidence="1">The sequence shown here is derived from an EMBL/GenBank/DDBJ whole genome shotgun (WGS) entry which is preliminary data.</text>
</comment>
<dbReference type="Proteomes" id="UP000033562">
    <property type="component" value="Unassembled WGS sequence"/>
</dbReference>
<dbReference type="EMBL" id="LANX01000001">
    <property type="protein sequence ID" value="KJV68745.1"/>
    <property type="molecule type" value="Genomic_DNA"/>
</dbReference>
<evidence type="ECO:0000313" key="2">
    <source>
        <dbReference type="Proteomes" id="UP000033562"/>
    </source>
</evidence>
<keyword evidence="2" id="KW-1185">Reference proteome</keyword>
<organism evidence="1 2">
    <name type="scientific">Candidatus Neoehrlichia procyonis str. RAC413</name>
    <dbReference type="NCBI Taxonomy" id="1359163"/>
    <lineage>
        <taxon>Bacteria</taxon>
        <taxon>Pseudomonadati</taxon>
        <taxon>Pseudomonadota</taxon>
        <taxon>Alphaproteobacteria</taxon>
        <taxon>Rickettsiales</taxon>
        <taxon>Anaplasmataceae</taxon>
        <taxon>Candidatus Neoehrlichia</taxon>
    </lineage>
</organism>
<protein>
    <submittedName>
        <fullName evidence="1">Uncharacterized protein</fullName>
    </submittedName>
</protein>
<name>A0A0F3NL37_9RICK</name>
<sequence length="200" mass="23874">MQLHKYLRIYNILNRAYHTYMIHKLNMSYKKLYHTGFLTNLAHIHNGLTQKISNTSQVLKYSNNCQITTNVLSINLQSGKYNRVLILDFPTYYNNSLNYKFYFYMNNITQQNYWEWNCNVISNEFSLTYRGMVYINNDNIKEITQNYSIIQVTIQYKNISDISNIYHHPYTISTNIRPLTQLSAVQLNKVYLLPLRLPNN</sequence>
<reference evidence="1 2" key="1">
    <citation type="submission" date="2015-02" db="EMBL/GenBank/DDBJ databases">
        <title>Genome Sequencing of Rickettsiales.</title>
        <authorList>
            <person name="Daugherty S.C."/>
            <person name="Su Q."/>
            <person name="Abolude K."/>
            <person name="Beier-Sexton M."/>
            <person name="Carlyon J.A."/>
            <person name="Carter R."/>
            <person name="Day N.P."/>
            <person name="Dumler S.J."/>
            <person name="Dyachenko V."/>
            <person name="Godinez A."/>
            <person name="Kurtti T.J."/>
            <person name="Lichay M."/>
            <person name="Mullins K.E."/>
            <person name="Ott S."/>
            <person name="Pappas-Brown V."/>
            <person name="Paris D.H."/>
            <person name="Patel P."/>
            <person name="Richards A.L."/>
            <person name="Sadzewicz L."/>
            <person name="Sears K."/>
            <person name="Seidman D."/>
            <person name="Sengamalay N."/>
            <person name="Stenos J."/>
            <person name="Tallon L.J."/>
            <person name="Vincent G."/>
            <person name="Fraser C.M."/>
            <person name="Munderloh U."/>
            <person name="Dunning-Hotopp J.C."/>
        </authorList>
    </citation>
    <scope>NUCLEOTIDE SEQUENCE [LARGE SCALE GENOMIC DNA]</scope>
    <source>
        <strain evidence="1 2">RAC413</strain>
    </source>
</reference>
<evidence type="ECO:0000313" key="1">
    <source>
        <dbReference type="EMBL" id="KJV68745.1"/>
    </source>
</evidence>